<dbReference type="SUPFAM" id="SSF51695">
    <property type="entry name" value="PLC-like phosphodiesterases"/>
    <property type="match status" value="1"/>
</dbReference>
<dbReference type="PROSITE" id="PS50007">
    <property type="entry name" value="PIPLC_X_DOMAIN"/>
    <property type="match status" value="1"/>
</dbReference>
<proteinExistence type="predicted"/>
<comment type="caution">
    <text evidence="3">The sequence shown here is derived from an EMBL/GenBank/DDBJ whole genome shotgun (WGS) entry which is preliminary data.</text>
</comment>
<name>A0ABU3TSD5_9BACT</name>
<feature type="chain" id="PRO_5047376264" evidence="1">
    <location>
        <begin position="17"/>
        <end position="287"/>
    </location>
</feature>
<dbReference type="Proteomes" id="UP001249959">
    <property type="component" value="Unassembled WGS sequence"/>
</dbReference>
<feature type="domain" description="GP-PDE" evidence="2">
    <location>
        <begin position="19"/>
        <end position="287"/>
    </location>
</feature>
<gene>
    <name evidence="3" type="ORF">PQG45_06815</name>
</gene>
<dbReference type="Pfam" id="PF03009">
    <property type="entry name" value="GDPD"/>
    <property type="match status" value="1"/>
</dbReference>
<dbReference type="PROSITE" id="PS51704">
    <property type="entry name" value="GP_PDE"/>
    <property type="match status" value="1"/>
</dbReference>
<sequence>MKSLLCLFLLSTSIMAQTPFIQGHRGCRGLYPENSLPAFEHALELGVRVLEMDVVLSADGQVVVSHEPYMNARYASHPAGEAVVRSEESSLNLYQMSYAEIKRFDVGKRGNSLFLEQKAVPTYKPLLAEVLALGEAFRKRTGEAVYYNIEIKSEPAEYGKSQPADVAEFSKAVYAVIDKQVEWPFVILQSFDFAVLKYWHQVWGCVILSALVEKESPVYVLETLGFTPAIFSSSYQYLTAEMVQFCHSNGMRVIPWTINTTAQMKQFIALGVDGIITDYPNRAPKIH</sequence>
<reference evidence="3 4" key="1">
    <citation type="submission" date="2023-09" db="EMBL/GenBank/DDBJ databases">
        <title>Aquirufa genomes.</title>
        <authorList>
            <person name="Pitt A."/>
        </authorList>
    </citation>
    <scope>NUCLEOTIDE SEQUENCE [LARGE SCALE GENOMIC DNA]</scope>
    <source>
        <strain evidence="3 4">LEOWEIH-7C</strain>
    </source>
</reference>
<evidence type="ECO:0000256" key="1">
    <source>
        <dbReference type="SAM" id="SignalP"/>
    </source>
</evidence>
<keyword evidence="4" id="KW-1185">Reference proteome</keyword>
<dbReference type="Gene3D" id="3.20.20.190">
    <property type="entry name" value="Phosphatidylinositol (PI) phosphodiesterase"/>
    <property type="match status" value="1"/>
</dbReference>
<dbReference type="EMBL" id="JAVNWW010000002">
    <property type="protein sequence ID" value="MDU0808740.1"/>
    <property type="molecule type" value="Genomic_DNA"/>
</dbReference>
<dbReference type="RefSeq" id="WP_316070547.1">
    <property type="nucleotide sequence ID" value="NZ_JAVNWW010000002.1"/>
</dbReference>
<dbReference type="InterPro" id="IPR030395">
    <property type="entry name" value="GP_PDE_dom"/>
</dbReference>
<dbReference type="PANTHER" id="PTHR46211">
    <property type="entry name" value="GLYCEROPHOSPHORYL DIESTER PHOSPHODIESTERASE"/>
    <property type="match status" value="1"/>
</dbReference>
<evidence type="ECO:0000313" key="3">
    <source>
        <dbReference type="EMBL" id="MDU0808740.1"/>
    </source>
</evidence>
<feature type="signal peptide" evidence="1">
    <location>
        <begin position="1"/>
        <end position="16"/>
    </location>
</feature>
<dbReference type="InterPro" id="IPR017946">
    <property type="entry name" value="PLC-like_Pdiesterase_TIM-brl"/>
</dbReference>
<evidence type="ECO:0000259" key="2">
    <source>
        <dbReference type="PROSITE" id="PS51704"/>
    </source>
</evidence>
<organism evidence="3 4">
    <name type="scientific">Aquirufa regiilacus</name>
    <dbReference type="NCBI Taxonomy" id="3024868"/>
    <lineage>
        <taxon>Bacteria</taxon>
        <taxon>Pseudomonadati</taxon>
        <taxon>Bacteroidota</taxon>
        <taxon>Cytophagia</taxon>
        <taxon>Cytophagales</taxon>
        <taxon>Flectobacillaceae</taxon>
        <taxon>Aquirufa</taxon>
    </lineage>
</organism>
<evidence type="ECO:0000313" key="4">
    <source>
        <dbReference type="Proteomes" id="UP001249959"/>
    </source>
</evidence>
<protein>
    <submittedName>
        <fullName evidence="3">Glycerophosphodiester phosphodiesterase family protein</fullName>
    </submittedName>
</protein>
<keyword evidence="1" id="KW-0732">Signal</keyword>
<dbReference type="PANTHER" id="PTHR46211:SF14">
    <property type="entry name" value="GLYCEROPHOSPHODIESTER PHOSPHODIESTERASE"/>
    <property type="match status" value="1"/>
</dbReference>
<accession>A0ABU3TSD5</accession>